<keyword evidence="9" id="KW-1185">Reference proteome</keyword>
<feature type="domain" description="Rhodopsin" evidence="7">
    <location>
        <begin position="47"/>
        <end position="286"/>
    </location>
</feature>
<evidence type="ECO:0000256" key="6">
    <source>
        <dbReference type="SAM" id="Phobius"/>
    </source>
</evidence>
<evidence type="ECO:0000256" key="4">
    <source>
        <dbReference type="ARBA" id="ARBA00023136"/>
    </source>
</evidence>
<dbReference type="STRING" id="363999.A0A439CSB7"/>
<protein>
    <recommendedName>
        <fullName evidence="7">Rhodopsin domain-containing protein</fullName>
    </recommendedName>
</protein>
<dbReference type="AlphaFoldDB" id="A0A439CSB7"/>
<feature type="transmembrane region" description="Helical" evidence="6">
    <location>
        <begin position="103"/>
        <end position="125"/>
    </location>
</feature>
<comment type="subcellular location">
    <subcellularLocation>
        <location evidence="1">Membrane</location>
        <topology evidence="1">Multi-pass membrane protein</topology>
    </subcellularLocation>
</comment>
<dbReference type="InterPro" id="IPR049326">
    <property type="entry name" value="Rhodopsin_dom_fungi"/>
</dbReference>
<evidence type="ECO:0000313" key="8">
    <source>
        <dbReference type="EMBL" id="RWA05069.1"/>
    </source>
</evidence>
<evidence type="ECO:0000313" key="9">
    <source>
        <dbReference type="Proteomes" id="UP000286045"/>
    </source>
</evidence>
<keyword evidence="4 6" id="KW-0472">Membrane</keyword>
<comment type="caution">
    <text evidence="8">The sequence shown here is derived from an EMBL/GenBank/DDBJ whole genome shotgun (WGS) entry which is preliminary data.</text>
</comment>
<feature type="transmembrane region" description="Helical" evidence="6">
    <location>
        <begin position="145"/>
        <end position="167"/>
    </location>
</feature>
<dbReference type="Proteomes" id="UP000286045">
    <property type="component" value="Unassembled WGS sequence"/>
</dbReference>
<evidence type="ECO:0000256" key="5">
    <source>
        <dbReference type="ARBA" id="ARBA00038359"/>
    </source>
</evidence>
<feature type="transmembrane region" description="Helical" evidence="6">
    <location>
        <begin position="187"/>
        <end position="211"/>
    </location>
</feature>
<dbReference type="EMBL" id="RYZI01000482">
    <property type="protein sequence ID" value="RWA05069.1"/>
    <property type="molecule type" value="Genomic_DNA"/>
</dbReference>
<name>A0A439CSB7_9PEZI</name>
<feature type="transmembrane region" description="Helical" evidence="6">
    <location>
        <begin position="63"/>
        <end position="83"/>
    </location>
</feature>
<feature type="transmembrane region" description="Helical" evidence="6">
    <location>
        <begin position="223"/>
        <end position="245"/>
    </location>
</feature>
<dbReference type="InterPro" id="IPR052337">
    <property type="entry name" value="SAT4-like"/>
</dbReference>
<evidence type="ECO:0000256" key="1">
    <source>
        <dbReference type="ARBA" id="ARBA00004141"/>
    </source>
</evidence>
<evidence type="ECO:0000259" key="7">
    <source>
        <dbReference type="Pfam" id="PF20684"/>
    </source>
</evidence>
<dbReference type="PANTHER" id="PTHR33048:SF47">
    <property type="entry name" value="INTEGRAL MEMBRANE PROTEIN-RELATED"/>
    <property type="match status" value="1"/>
</dbReference>
<organism evidence="8 9">
    <name type="scientific">Xylaria grammica</name>
    <dbReference type="NCBI Taxonomy" id="363999"/>
    <lineage>
        <taxon>Eukaryota</taxon>
        <taxon>Fungi</taxon>
        <taxon>Dikarya</taxon>
        <taxon>Ascomycota</taxon>
        <taxon>Pezizomycotina</taxon>
        <taxon>Sordariomycetes</taxon>
        <taxon>Xylariomycetidae</taxon>
        <taxon>Xylariales</taxon>
        <taxon>Xylariaceae</taxon>
        <taxon>Xylaria</taxon>
    </lineage>
</organism>
<proteinExistence type="inferred from homology"/>
<comment type="similarity">
    <text evidence="5">Belongs to the SAT4 family.</text>
</comment>
<gene>
    <name evidence="8" type="ORF">EKO27_g10039</name>
</gene>
<dbReference type="PANTHER" id="PTHR33048">
    <property type="entry name" value="PTH11-LIKE INTEGRAL MEMBRANE PROTEIN (AFU_ORTHOLOGUE AFUA_5G11245)"/>
    <property type="match status" value="1"/>
</dbReference>
<keyword evidence="3 6" id="KW-1133">Transmembrane helix</keyword>
<dbReference type="Pfam" id="PF20684">
    <property type="entry name" value="Fung_rhodopsin"/>
    <property type="match status" value="1"/>
</dbReference>
<reference evidence="8 9" key="1">
    <citation type="submission" date="2018-12" db="EMBL/GenBank/DDBJ databases">
        <title>Draft genome sequence of Xylaria grammica IHI A82.</title>
        <authorList>
            <person name="Buettner E."/>
            <person name="Kellner H."/>
        </authorList>
    </citation>
    <scope>NUCLEOTIDE SEQUENCE [LARGE SCALE GENOMIC DNA]</scope>
    <source>
        <strain evidence="8 9">IHI A82</strain>
    </source>
</reference>
<feature type="transmembrane region" description="Helical" evidence="6">
    <location>
        <begin position="31"/>
        <end position="51"/>
    </location>
</feature>
<keyword evidence="2 6" id="KW-0812">Transmembrane</keyword>
<dbReference type="GO" id="GO:0016020">
    <property type="term" value="C:membrane"/>
    <property type="evidence" value="ECO:0007669"/>
    <property type="project" value="UniProtKB-SubCell"/>
</dbReference>
<sequence>MENPNSNPGLSPSFGIEPVFLDRYPITSSQAATAAVTLTLCLVGVVMRTYTRARILKQLDLSDLGLILALLFFAAFTGVKLAANTYGQGQHQWNVSVANLSHILLLANLLEILYGPTMFFAKYTVLRQIESIFYKHQQSKGPSRLISALIWANLLFYLAIFFAFVFACVPRSKITNPTLPGRCISTNASILATSAINVVSDISILIIPTVAVWNLQLTPKKKFGVSVVFAVGIFACIACIVRLYYSVKLTQSEDATWHIEPVGSLALAEFTTVILVACFPVLPRLFIELRNRNRAAHYELSDTPEETSKLIAYLSPPMETSGMDSSWGLMSGTSLTAE</sequence>
<feature type="transmembrane region" description="Helical" evidence="6">
    <location>
        <begin position="265"/>
        <end position="287"/>
    </location>
</feature>
<accession>A0A439CSB7</accession>
<evidence type="ECO:0000256" key="3">
    <source>
        <dbReference type="ARBA" id="ARBA00022989"/>
    </source>
</evidence>
<evidence type="ECO:0000256" key="2">
    <source>
        <dbReference type="ARBA" id="ARBA00022692"/>
    </source>
</evidence>